<accession>A0A8J3K719</accession>
<dbReference type="InterPro" id="IPR010982">
    <property type="entry name" value="Lambda_DNA-bd_dom_sf"/>
</dbReference>
<name>A0A8J3K719_9ACTN</name>
<evidence type="ECO:0000313" key="2">
    <source>
        <dbReference type="Proteomes" id="UP000619293"/>
    </source>
</evidence>
<dbReference type="Gene3D" id="1.10.260.40">
    <property type="entry name" value="lambda repressor-like DNA-binding domains"/>
    <property type="match status" value="1"/>
</dbReference>
<keyword evidence="2" id="KW-1185">Reference proteome</keyword>
<proteinExistence type="predicted"/>
<protein>
    <recommendedName>
        <fullName evidence="3">Helix-turn-helix protein</fullName>
    </recommendedName>
</protein>
<evidence type="ECO:0008006" key="3">
    <source>
        <dbReference type="Google" id="ProtNLM"/>
    </source>
</evidence>
<dbReference type="SUPFAM" id="SSF47413">
    <property type="entry name" value="lambda repressor-like DNA-binding domains"/>
    <property type="match status" value="1"/>
</dbReference>
<dbReference type="GO" id="GO:0003677">
    <property type="term" value="F:DNA binding"/>
    <property type="evidence" value="ECO:0007669"/>
    <property type="project" value="InterPro"/>
</dbReference>
<dbReference type="RefSeq" id="WP_191837152.1">
    <property type="nucleotide sequence ID" value="NZ_BAAALB010000001.1"/>
</dbReference>
<dbReference type="Proteomes" id="UP000619293">
    <property type="component" value="Unassembled WGS sequence"/>
</dbReference>
<reference evidence="1 2" key="1">
    <citation type="submission" date="2021-01" db="EMBL/GenBank/DDBJ databases">
        <title>Whole genome shotgun sequence of Catellatospora chokoriensis NBRC 107358.</title>
        <authorList>
            <person name="Komaki H."/>
            <person name="Tamura T."/>
        </authorList>
    </citation>
    <scope>NUCLEOTIDE SEQUENCE [LARGE SCALE GENOMIC DNA]</scope>
    <source>
        <strain evidence="1 2">NBRC 107358</strain>
    </source>
</reference>
<dbReference type="AlphaFoldDB" id="A0A8J3K719"/>
<dbReference type="EMBL" id="BONG01000037">
    <property type="protein sequence ID" value="GIF91875.1"/>
    <property type="molecule type" value="Genomic_DNA"/>
</dbReference>
<gene>
    <name evidence="1" type="ORF">Cch02nite_53190</name>
</gene>
<comment type="caution">
    <text evidence="1">The sequence shown here is derived from an EMBL/GenBank/DDBJ whole genome shotgun (WGS) entry which is preliminary data.</text>
</comment>
<evidence type="ECO:0000313" key="1">
    <source>
        <dbReference type="EMBL" id="GIF91875.1"/>
    </source>
</evidence>
<sequence>MGENSGPGTVAERLTRLFDTVTNPRTAKRYTDREVAAAVGCSHTLIFDLRKGNTPPEKTQAGILMRLARHFGMDDNHLMPAGSGSVDPEVWSFAMRVKAISPAGLAMLNGVLDHIAELEARAAPRPGATDDASI</sequence>
<organism evidence="1 2">
    <name type="scientific">Catellatospora chokoriensis</name>
    <dbReference type="NCBI Taxonomy" id="310353"/>
    <lineage>
        <taxon>Bacteria</taxon>
        <taxon>Bacillati</taxon>
        <taxon>Actinomycetota</taxon>
        <taxon>Actinomycetes</taxon>
        <taxon>Micromonosporales</taxon>
        <taxon>Micromonosporaceae</taxon>
        <taxon>Catellatospora</taxon>
    </lineage>
</organism>